<keyword evidence="3" id="KW-0206">Cytoskeleton</keyword>
<sequence length="380" mass="42566">MVHQRDGFKTRVFSVPAVIIDNGSGLCKAGVSGEVGPRHVIASIVGCPKSKLSLSRARERECYVGNEAQDRRETLSLRYPIENGIIMSWDDMEQVWKHIYDKGLGIKAFERPVLMTESPLNPKEDRAKITQVMFEHFKVPAFYLSIAAILSLYASARYTGIVMDSGFGATHVVPVYEGYCLPHAVTRLDIGGRDITEFLRNLLLDKRHYFRIFPEGHNIVEDIKVKLCFVAPDAFGRSEASVKEYQLPDGNRIKIDEPLFLAPEILFTPSNVNRGGYGIHKMIAKSIKKCDPSVRNALYGNVLLAGGSSLFPGLDERVFKGLETQVPQGVPIKVIAPPDRWFSTWIGASIVTSLSTFKQMWVTAADYREFGPNIVHRRCF</sequence>
<evidence type="ECO:0000313" key="6">
    <source>
        <dbReference type="Proteomes" id="UP000001646"/>
    </source>
</evidence>
<dbReference type="InParanoid" id="H9GIN2"/>
<dbReference type="AlphaFoldDB" id="H9GIN2"/>
<evidence type="ECO:0000313" key="5">
    <source>
        <dbReference type="Ensembl" id="ENSACAP00000011964.2"/>
    </source>
</evidence>
<evidence type="ECO:0000256" key="4">
    <source>
        <dbReference type="RuleBase" id="RU000487"/>
    </source>
</evidence>
<reference evidence="5" key="2">
    <citation type="submission" date="2025-08" db="UniProtKB">
        <authorList>
            <consortium name="Ensembl"/>
        </authorList>
    </citation>
    <scope>IDENTIFICATION</scope>
</reference>
<keyword evidence="6" id="KW-1185">Reference proteome</keyword>
<reference evidence="5" key="3">
    <citation type="submission" date="2025-09" db="UniProtKB">
        <authorList>
            <consortium name="Ensembl"/>
        </authorList>
    </citation>
    <scope>IDENTIFICATION</scope>
</reference>
<evidence type="ECO:0008006" key="7">
    <source>
        <dbReference type="Google" id="ProtNLM"/>
    </source>
</evidence>
<dbReference type="HOGENOM" id="CLU_027965_0_2_1"/>
<dbReference type="SMART" id="SM00268">
    <property type="entry name" value="ACTIN"/>
    <property type="match status" value="1"/>
</dbReference>
<dbReference type="PRINTS" id="PR00190">
    <property type="entry name" value="ACTIN"/>
</dbReference>
<dbReference type="Pfam" id="PF00022">
    <property type="entry name" value="Actin"/>
    <property type="match status" value="1"/>
</dbReference>
<name>H9GIN2_ANOCA</name>
<dbReference type="CDD" id="cd13397">
    <property type="entry name" value="ASKHA_NBD_actin_Arp-T1-3"/>
    <property type="match status" value="1"/>
</dbReference>
<comment type="subcellular location">
    <subcellularLocation>
        <location evidence="1">Cytoplasm</location>
        <location evidence="1">Cytoskeleton</location>
    </subcellularLocation>
</comment>
<comment type="similarity">
    <text evidence="4">Belongs to the actin family.</text>
</comment>
<accession>H9GIN2</accession>
<protein>
    <recommendedName>
        <fullName evidence="7">Actin related protein T2</fullName>
    </recommendedName>
</protein>
<evidence type="ECO:0000256" key="2">
    <source>
        <dbReference type="ARBA" id="ARBA00022490"/>
    </source>
</evidence>
<dbReference type="GO" id="GO:0015629">
    <property type="term" value="C:actin cytoskeleton"/>
    <property type="evidence" value="ECO:0000318"/>
    <property type="project" value="GO_Central"/>
</dbReference>
<proteinExistence type="inferred from homology"/>
<dbReference type="Bgee" id="ENSACAG00000012223">
    <property type="expression patterns" value="Expressed in brain and 2 other cell types or tissues"/>
</dbReference>
<gene>
    <name evidence="5" type="primary">LOC100561148</name>
</gene>
<dbReference type="OrthoDB" id="10053773at2759"/>
<dbReference type="RefSeq" id="XP_003230735.1">
    <property type="nucleotide sequence ID" value="XM_003230687.3"/>
</dbReference>
<dbReference type="GeneTree" id="ENSGT00940000165349"/>
<dbReference type="Ensembl" id="ENSACAT00000012208.3">
    <property type="protein sequence ID" value="ENSACAP00000011964.2"/>
    <property type="gene ID" value="ENSACAG00000012223.3"/>
</dbReference>
<dbReference type="eggNOG" id="KOG0676">
    <property type="taxonomic scope" value="Eukaryota"/>
</dbReference>
<dbReference type="GeneID" id="100561148"/>
<dbReference type="InterPro" id="IPR043129">
    <property type="entry name" value="ATPase_NBD"/>
</dbReference>
<organism evidence="5 6">
    <name type="scientific">Anolis carolinensis</name>
    <name type="common">Green anole</name>
    <name type="synonym">American chameleon</name>
    <dbReference type="NCBI Taxonomy" id="28377"/>
    <lineage>
        <taxon>Eukaryota</taxon>
        <taxon>Metazoa</taxon>
        <taxon>Chordata</taxon>
        <taxon>Craniata</taxon>
        <taxon>Vertebrata</taxon>
        <taxon>Euteleostomi</taxon>
        <taxon>Lepidosauria</taxon>
        <taxon>Squamata</taxon>
        <taxon>Bifurcata</taxon>
        <taxon>Unidentata</taxon>
        <taxon>Episquamata</taxon>
        <taxon>Toxicofera</taxon>
        <taxon>Iguania</taxon>
        <taxon>Dactyloidae</taxon>
        <taxon>Anolis</taxon>
    </lineage>
</organism>
<dbReference type="Gene3D" id="3.90.640.10">
    <property type="entry name" value="Actin, Chain A, domain 4"/>
    <property type="match status" value="1"/>
</dbReference>
<dbReference type="Proteomes" id="UP000001646">
    <property type="component" value="Unplaced"/>
</dbReference>
<dbReference type="FunFam" id="3.30.420.40:FF:000018">
    <property type="entry name" value="Actin-like protein (Centractin)"/>
    <property type="match status" value="1"/>
</dbReference>
<dbReference type="Gene3D" id="3.30.420.40">
    <property type="match status" value="2"/>
</dbReference>
<evidence type="ECO:0000256" key="3">
    <source>
        <dbReference type="ARBA" id="ARBA00023212"/>
    </source>
</evidence>
<dbReference type="PANTHER" id="PTHR11937">
    <property type="entry name" value="ACTIN"/>
    <property type="match status" value="1"/>
</dbReference>
<dbReference type="SUPFAM" id="SSF53067">
    <property type="entry name" value="Actin-like ATPase domain"/>
    <property type="match status" value="2"/>
</dbReference>
<evidence type="ECO:0000256" key="1">
    <source>
        <dbReference type="ARBA" id="ARBA00004245"/>
    </source>
</evidence>
<dbReference type="KEGG" id="acs:100561148"/>
<reference evidence="5" key="1">
    <citation type="submission" date="2009-12" db="EMBL/GenBank/DDBJ databases">
        <title>The Genome Sequence of Anolis carolinensis (Green Anole Lizard).</title>
        <authorList>
            <consortium name="The Genome Sequencing Platform"/>
            <person name="Di Palma F."/>
            <person name="Alfoldi J."/>
            <person name="Heiman D."/>
            <person name="Young S."/>
            <person name="Grabherr M."/>
            <person name="Johnson J."/>
            <person name="Lander E.S."/>
            <person name="Lindblad-Toh K."/>
        </authorList>
    </citation>
    <scope>NUCLEOTIDE SEQUENCE [LARGE SCALE GENOMIC DNA]</scope>
    <source>
        <strain evidence="5">JBL SC #1</strain>
    </source>
</reference>
<dbReference type="STRING" id="28377.ENSACAP00000011964"/>
<dbReference type="InterPro" id="IPR004000">
    <property type="entry name" value="Actin"/>
</dbReference>
<keyword evidence="2" id="KW-0963">Cytoplasm</keyword>